<dbReference type="PANTHER" id="PTHR48090">
    <property type="entry name" value="UNDECAPRENYL-PHOSPHATE 4-DEOXY-4-FORMAMIDO-L-ARABINOSE TRANSFERASE-RELATED"/>
    <property type="match status" value="1"/>
</dbReference>
<evidence type="ECO:0000313" key="9">
    <source>
        <dbReference type="Proteomes" id="UP000069241"/>
    </source>
</evidence>
<feature type="transmembrane region" description="Helical" evidence="5">
    <location>
        <begin position="246"/>
        <end position="268"/>
    </location>
</feature>
<dbReference type="InterPro" id="IPR029044">
    <property type="entry name" value="Nucleotide-diphossugar_trans"/>
</dbReference>
<name>A0A0X8JMQ3_9BACT</name>
<dbReference type="STRING" id="44742.AXF13_14430"/>
<feature type="transmembrane region" description="Helical" evidence="5">
    <location>
        <begin position="310"/>
        <end position="327"/>
    </location>
</feature>
<dbReference type="InterPro" id="IPR001173">
    <property type="entry name" value="Glyco_trans_2-like"/>
</dbReference>
<evidence type="ECO:0000313" key="8">
    <source>
        <dbReference type="EMBL" id="AMD91228.1"/>
    </source>
</evidence>
<dbReference type="InterPro" id="IPR050256">
    <property type="entry name" value="Glycosyltransferase_2"/>
</dbReference>
<dbReference type="AlphaFoldDB" id="A0A0X8JMQ3"/>
<reference evidence="9" key="1">
    <citation type="submission" date="2016-02" db="EMBL/GenBank/DDBJ databases">
        <authorList>
            <person name="Holder M.E."/>
            <person name="Ajami N.J."/>
            <person name="Petrosino J.F."/>
        </authorList>
    </citation>
    <scope>NUCLEOTIDE SEQUENCE [LARGE SCALE GENOMIC DNA]</scope>
    <source>
        <strain evidence="9">CCUG 45958</strain>
    </source>
</reference>
<dbReference type="SUPFAM" id="SSF53448">
    <property type="entry name" value="Nucleotide-diphospho-sugar transferases"/>
    <property type="match status" value="1"/>
</dbReference>
<dbReference type="Pfam" id="PF00535">
    <property type="entry name" value="Glycos_transf_2"/>
    <property type="match status" value="1"/>
</dbReference>
<dbReference type="GO" id="GO:0016020">
    <property type="term" value="C:membrane"/>
    <property type="evidence" value="ECO:0007669"/>
    <property type="project" value="UniProtKB-SubCell"/>
</dbReference>
<evidence type="ECO:0000256" key="3">
    <source>
        <dbReference type="ARBA" id="ARBA00022989"/>
    </source>
</evidence>
<dbReference type="InterPro" id="IPR007267">
    <property type="entry name" value="GtrA_DPMS_TM"/>
</dbReference>
<feature type="domain" description="Glycosyltransferase 2-like" evidence="6">
    <location>
        <begin position="9"/>
        <end position="175"/>
    </location>
</feature>
<dbReference type="GO" id="GO:0016740">
    <property type="term" value="F:transferase activity"/>
    <property type="evidence" value="ECO:0007669"/>
    <property type="project" value="UniProtKB-KW"/>
</dbReference>
<protein>
    <submittedName>
        <fullName evidence="8">Glycosyl transferase</fullName>
    </submittedName>
</protein>
<feature type="transmembrane region" description="Helical" evidence="5">
    <location>
        <begin position="274"/>
        <end position="298"/>
    </location>
</feature>
<dbReference type="EMBL" id="CP014229">
    <property type="protein sequence ID" value="AMD91228.1"/>
    <property type="molecule type" value="Genomic_DNA"/>
</dbReference>
<sequence>MCTREIFLSLIIPCYNEEKTLLSCVERCLVLKEHGVRLELIIVDDCSTDNSVALADNLARKHPEVTLLCHEKNRGKGAALRTGFTRANGDYVGVQDADAEYSPLDYLELLKPLLSGKADVVYGSRYLRQDSRRVLYFWHTWMNRSLTFVSNMFTNLDISDMETCYKLFSRETIQDVVPLLREDRFGFEPEVTALVARLKCRVYECAVHYEPRSYEEGKKTGWRDGVWALYCILHYGAPTAPLPMQVLLYFFIGAVCALANIALFAAFMAASLSLFTATACAFLLAAALNYLLCLAVLFRHKARWSAPGEVLAYLVTLCIMGALDYGVTAGLTGLGLSPVWSKAWSTLVGFVGNFLLRKQLVF</sequence>
<feature type="domain" description="GtrA/DPMS transmembrane" evidence="7">
    <location>
        <begin position="249"/>
        <end position="362"/>
    </location>
</feature>
<proteinExistence type="predicted"/>
<evidence type="ECO:0000259" key="7">
    <source>
        <dbReference type="Pfam" id="PF04138"/>
    </source>
</evidence>
<keyword evidence="4 5" id="KW-0472">Membrane</keyword>
<dbReference type="PANTHER" id="PTHR48090:SF7">
    <property type="entry name" value="RFBJ PROTEIN"/>
    <property type="match status" value="1"/>
</dbReference>
<evidence type="ECO:0000256" key="4">
    <source>
        <dbReference type="ARBA" id="ARBA00023136"/>
    </source>
</evidence>
<keyword evidence="2 5" id="KW-0812">Transmembrane</keyword>
<dbReference type="Gene3D" id="3.90.550.10">
    <property type="entry name" value="Spore Coat Polysaccharide Biosynthesis Protein SpsA, Chain A"/>
    <property type="match status" value="1"/>
</dbReference>
<comment type="subcellular location">
    <subcellularLocation>
        <location evidence="1">Membrane</location>
        <topology evidence="1">Multi-pass membrane protein</topology>
    </subcellularLocation>
</comment>
<keyword evidence="3 5" id="KW-1133">Transmembrane helix</keyword>
<accession>A0A0X8JMQ3</accession>
<dbReference type="KEGG" id="dfi:AXF13_14430"/>
<gene>
    <name evidence="8" type="ORF">AXF13_14430</name>
</gene>
<organism evidence="8 9">
    <name type="scientific">Desulfovibrio fairfieldensis</name>
    <dbReference type="NCBI Taxonomy" id="44742"/>
    <lineage>
        <taxon>Bacteria</taxon>
        <taxon>Pseudomonadati</taxon>
        <taxon>Thermodesulfobacteriota</taxon>
        <taxon>Desulfovibrionia</taxon>
        <taxon>Desulfovibrionales</taxon>
        <taxon>Desulfovibrionaceae</taxon>
        <taxon>Desulfovibrio</taxon>
    </lineage>
</organism>
<dbReference type="Proteomes" id="UP000069241">
    <property type="component" value="Chromosome"/>
</dbReference>
<keyword evidence="9" id="KW-1185">Reference proteome</keyword>
<evidence type="ECO:0000256" key="2">
    <source>
        <dbReference type="ARBA" id="ARBA00022692"/>
    </source>
</evidence>
<dbReference type="GO" id="GO:0000271">
    <property type="term" value="P:polysaccharide biosynthetic process"/>
    <property type="evidence" value="ECO:0007669"/>
    <property type="project" value="InterPro"/>
</dbReference>
<dbReference type="Pfam" id="PF04138">
    <property type="entry name" value="GtrA_DPMS_TM"/>
    <property type="match status" value="1"/>
</dbReference>
<evidence type="ECO:0000256" key="1">
    <source>
        <dbReference type="ARBA" id="ARBA00004141"/>
    </source>
</evidence>
<keyword evidence="8" id="KW-0808">Transferase</keyword>
<evidence type="ECO:0000259" key="6">
    <source>
        <dbReference type="Pfam" id="PF00535"/>
    </source>
</evidence>
<dbReference type="CDD" id="cd04179">
    <property type="entry name" value="DPM_DPG-synthase_like"/>
    <property type="match status" value="1"/>
</dbReference>
<evidence type="ECO:0000256" key="5">
    <source>
        <dbReference type="SAM" id="Phobius"/>
    </source>
</evidence>
<dbReference type="RefSeq" id="WP_062254299.1">
    <property type="nucleotide sequence ID" value="NZ_CP014229.1"/>
</dbReference>